<gene>
    <name evidence="1" type="ORF">R2363_02370</name>
</gene>
<dbReference type="InterPro" id="IPR011856">
    <property type="entry name" value="tRNA_endonuc-like_dom_sf"/>
</dbReference>
<keyword evidence="2" id="KW-1185">Reference proteome</keyword>
<dbReference type="EMBL" id="JAWJZF010000170">
    <property type="protein sequence ID" value="MDX2291019.1"/>
    <property type="molecule type" value="Genomic_DNA"/>
</dbReference>
<dbReference type="Gene3D" id="3.40.1350.10">
    <property type="match status" value="1"/>
</dbReference>
<evidence type="ECO:0008006" key="3">
    <source>
        <dbReference type="Google" id="ProtNLM"/>
    </source>
</evidence>
<proteinExistence type="predicted"/>
<feature type="non-terminal residue" evidence="1">
    <location>
        <position position="1"/>
    </location>
</feature>
<dbReference type="Proteomes" id="UP001278571">
    <property type="component" value="Unassembled WGS sequence"/>
</dbReference>
<evidence type="ECO:0000313" key="1">
    <source>
        <dbReference type="EMBL" id="MDX2291019.1"/>
    </source>
</evidence>
<organism evidence="1 2">
    <name type="scientific">Streptomyces roseolus</name>
    <dbReference type="NCBI Taxonomy" id="67358"/>
    <lineage>
        <taxon>Bacteria</taxon>
        <taxon>Bacillati</taxon>
        <taxon>Actinomycetota</taxon>
        <taxon>Actinomycetes</taxon>
        <taxon>Kitasatosporales</taxon>
        <taxon>Streptomycetaceae</taxon>
        <taxon>Streptomyces</taxon>
    </lineage>
</organism>
<name>A0ABU4K0H2_9ACTN</name>
<protein>
    <recommendedName>
        <fullName evidence="3">VRR-NUC domain-containing protein</fullName>
    </recommendedName>
</protein>
<sequence length="126" mass="14334">LFARVEQFAPEHPALGRLFATLNGVFLTQRAKDLAEAAGMRRGVLDLWLPVARAGYHGLAMDIKSRTGRPPRDQLEWARWLSQDGWLVSFPGSSREAWRTICCYLDIAGKAHSAPDWWPRDEMENQ</sequence>
<dbReference type="RefSeq" id="WP_319007609.1">
    <property type="nucleotide sequence ID" value="NZ_JAWJZF010000170.1"/>
</dbReference>
<accession>A0ABU4K0H2</accession>
<comment type="caution">
    <text evidence="1">The sequence shown here is derived from an EMBL/GenBank/DDBJ whole genome shotgun (WGS) entry which is preliminary data.</text>
</comment>
<reference evidence="1 2" key="1">
    <citation type="submission" date="2023-10" db="EMBL/GenBank/DDBJ databases">
        <authorList>
            <person name="Wang X.X."/>
        </authorList>
    </citation>
    <scope>NUCLEOTIDE SEQUENCE [LARGE SCALE GENOMIC DNA]</scope>
    <source>
        <strain evidence="1 2">NBRC 12816</strain>
    </source>
</reference>
<evidence type="ECO:0000313" key="2">
    <source>
        <dbReference type="Proteomes" id="UP001278571"/>
    </source>
</evidence>